<reference evidence="10" key="1">
    <citation type="submission" date="2021-06" db="EMBL/GenBank/DDBJ databases">
        <title>Description of novel taxa of the family Lachnospiraceae.</title>
        <authorList>
            <person name="Chaplin A.V."/>
            <person name="Sokolova S.R."/>
            <person name="Pikina A.P."/>
            <person name="Korzhanova M."/>
            <person name="Belova V."/>
            <person name="Korostin D."/>
            <person name="Efimov B.A."/>
        </authorList>
    </citation>
    <scope>NUCLEOTIDE SEQUENCE</scope>
    <source>
        <strain evidence="10">ASD5720</strain>
    </source>
</reference>
<organism evidence="10 11">
    <name type="scientific">Diplocloster agilis</name>
    <dbReference type="NCBI Taxonomy" id="2850323"/>
    <lineage>
        <taxon>Bacteria</taxon>
        <taxon>Bacillati</taxon>
        <taxon>Bacillota</taxon>
        <taxon>Clostridia</taxon>
        <taxon>Lachnospirales</taxon>
        <taxon>Lachnospiraceae</taxon>
        <taxon>Diplocloster</taxon>
    </lineage>
</organism>
<keyword evidence="7 8" id="KW-0862">Zinc</keyword>
<evidence type="ECO:0000256" key="5">
    <source>
        <dbReference type="ARBA" id="ARBA00022759"/>
    </source>
</evidence>
<dbReference type="InterPro" id="IPR036866">
    <property type="entry name" value="RibonucZ/Hydroxyglut_hydro"/>
</dbReference>
<dbReference type="AlphaFoldDB" id="A0A949K5V2"/>
<evidence type="ECO:0000313" key="10">
    <source>
        <dbReference type="EMBL" id="MBU9737841.1"/>
    </source>
</evidence>
<comment type="subunit">
    <text evidence="1 8">Homodimer.</text>
</comment>
<dbReference type="PANTHER" id="PTHR46018:SF2">
    <property type="entry name" value="ZINC PHOSPHODIESTERASE ELAC PROTEIN 1"/>
    <property type="match status" value="1"/>
</dbReference>
<dbReference type="Gene3D" id="3.60.15.10">
    <property type="entry name" value="Ribonuclease Z/Hydroxyacylglutathione hydrolase-like"/>
    <property type="match status" value="1"/>
</dbReference>
<evidence type="ECO:0000313" key="11">
    <source>
        <dbReference type="Proteomes" id="UP000712157"/>
    </source>
</evidence>
<evidence type="ECO:0000256" key="3">
    <source>
        <dbReference type="ARBA" id="ARBA00022722"/>
    </source>
</evidence>
<feature type="binding site" evidence="8">
    <location>
        <position position="65"/>
    </location>
    <ligand>
        <name>Zn(2+)</name>
        <dbReference type="ChEBI" id="CHEBI:29105"/>
        <label>2</label>
        <note>catalytic</note>
    </ligand>
</feature>
<feature type="binding site" evidence="8">
    <location>
        <position position="138"/>
    </location>
    <ligand>
        <name>Zn(2+)</name>
        <dbReference type="ChEBI" id="CHEBI:29105"/>
        <label>1</label>
        <note>catalytic</note>
    </ligand>
</feature>
<keyword evidence="6 8" id="KW-0378">Hydrolase</keyword>
<dbReference type="EMBL" id="JAHQCW010000025">
    <property type="protein sequence ID" value="MBU9737841.1"/>
    <property type="molecule type" value="Genomic_DNA"/>
</dbReference>
<feature type="active site" description="Proton acceptor" evidence="8">
    <location>
        <position position="65"/>
    </location>
</feature>
<keyword evidence="4 8" id="KW-0479">Metal-binding</keyword>
<name>A0A949K5V2_9FIRM</name>
<evidence type="ECO:0000256" key="2">
    <source>
        <dbReference type="ARBA" id="ARBA00022694"/>
    </source>
</evidence>
<keyword evidence="5 8" id="KW-0255">Endonuclease</keyword>
<feature type="binding site" evidence="8">
    <location>
        <position position="63"/>
    </location>
    <ligand>
        <name>Zn(2+)</name>
        <dbReference type="ChEBI" id="CHEBI:29105"/>
        <label>1</label>
        <note>catalytic</note>
    </ligand>
</feature>
<dbReference type="SUPFAM" id="SSF56281">
    <property type="entry name" value="Metallo-hydrolase/oxidoreductase"/>
    <property type="match status" value="1"/>
</dbReference>
<dbReference type="HAMAP" id="MF_01818">
    <property type="entry name" value="RNase_Z_BN"/>
    <property type="match status" value="1"/>
</dbReference>
<evidence type="ECO:0000256" key="4">
    <source>
        <dbReference type="ARBA" id="ARBA00022723"/>
    </source>
</evidence>
<evidence type="ECO:0000256" key="6">
    <source>
        <dbReference type="ARBA" id="ARBA00022801"/>
    </source>
</evidence>
<feature type="binding site" evidence="8">
    <location>
        <position position="66"/>
    </location>
    <ligand>
        <name>Zn(2+)</name>
        <dbReference type="ChEBI" id="CHEBI:29105"/>
        <label>2</label>
        <note>catalytic</note>
    </ligand>
</feature>
<dbReference type="NCBIfam" id="NF000801">
    <property type="entry name" value="PRK00055.1-3"/>
    <property type="match status" value="1"/>
</dbReference>
<comment type="cofactor">
    <cofactor evidence="8">
        <name>Zn(2+)</name>
        <dbReference type="ChEBI" id="CHEBI:29105"/>
    </cofactor>
    <text evidence="8">Binds 2 Zn(2+) ions.</text>
</comment>
<sequence length="304" mass="34048">MLDVCLLGTGGMMPLPRRALTSLMTRYNGSSILIDCGEGTQVAIKEKGWSFKPIDVICFTHYHADHISGLPGLLLTIGNAERTQPITMIGPKGLERVVSALRVIAPELPFPIEYIELSGPEQEIERGGCRIRAFRVNHNVVCYGYTVEIDRAGRFQVEQAQERMIPQKFWNKLQKGETIEDNGQVYTPDMVLGPPRKGIKLTYCTDSRPVAAIAEHAQDSDLFICEGMYGEKGKESKAAEYKHMTLYDAAELAKSAQVKELWLTHYSPSLIHPEEFAADVQQIFPNSVISRDRRSTTLEFEEGK</sequence>
<dbReference type="EC" id="3.1.26.11" evidence="8"/>
<keyword evidence="2 8" id="KW-0819">tRNA processing</keyword>
<comment type="similarity">
    <text evidence="8">Belongs to the RNase Z family.</text>
</comment>
<feature type="binding site" evidence="8">
    <location>
        <position position="265"/>
    </location>
    <ligand>
        <name>Zn(2+)</name>
        <dbReference type="ChEBI" id="CHEBI:29105"/>
        <label>2</label>
        <note>catalytic</note>
    </ligand>
</feature>
<protein>
    <recommendedName>
        <fullName evidence="8">Ribonuclease Z</fullName>
        <shortName evidence="8">RNase Z</shortName>
        <ecNumber evidence="8">3.1.26.11</ecNumber>
    </recommendedName>
    <alternativeName>
        <fullName evidence="8">tRNA 3 endonuclease</fullName>
    </alternativeName>
    <alternativeName>
        <fullName evidence="8">tRNase Z</fullName>
    </alternativeName>
</protein>
<proteinExistence type="inferred from homology"/>
<dbReference type="PANTHER" id="PTHR46018">
    <property type="entry name" value="ZINC PHOSPHODIESTERASE ELAC PROTEIN 1"/>
    <property type="match status" value="1"/>
</dbReference>
<dbReference type="RefSeq" id="WP_158348397.1">
    <property type="nucleotide sequence ID" value="NZ_JAHQCW010000025.1"/>
</dbReference>
<evidence type="ECO:0000259" key="9">
    <source>
        <dbReference type="Pfam" id="PF00753"/>
    </source>
</evidence>
<dbReference type="InterPro" id="IPR001279">
    <property type="entry name" value="Metallo-B-lactamas"/>
</dbReference>
<feature type="binding site" evidence="8">
    <location>
        <position position="61"/>
    </location>
    <ligand>
        <name>Zn(2+)</name>
        <dbReference type="ChEBI" id="CHEBI:29105"/>
        <label>1</label>
        <note>catalytic</note>
    </ligand>
</feature>
<comment type="caution">
    <text evidence="10">The sequence shown here is derived from an EMBL/GenBank/DDBJ whole genome shotgun (WGS) entry which is preliminary data.</text>
</comment>
<feature type="binding site" evidence="8">
    <location>
        <position position="206"/>
    </location>
    <ligand>
        <name>Zn(2+)</name>
        <dbReference type="ChEBI" id="CHEBI:29105"/>
        <label>2</label>
        <note>catalytic</note>
    </ligand>
</feature>
<dbReference type="GO" id="GO:0042781">
    <property type="term" value="F:3'-tRNA processing endoribonuclease activity"/>
    <property type="evidence" value="ECO:0007669"/>
    <property type="project" value="UniProtKB-UniRule"/>
</dbReference>
<dbReference type="Pfam" id="PF00753">
    <property type="entry name" value="Lactamase_B"/>
    <property type="match status" value="1"/>
</dbReference>
<keyword evidence="11" id="KW-1185">Reference proteome</keyword>
<dbReference type="GO" id="GO:0008270">
    <property type="term" value="F:zinc ion binding"/>
    <property type="evidence" value="ECO:0007669"/>
    <property type="project" value="UniProtKB-UniRule"/>
</dbReference>
<feature type="binding site" evidence="8">
    <location>
        <position position="206"/>
    </location>
    <ligand>
        <name>Zn(2+)</name>
        <dbReference type="ChEBI" id="CHEBI:29105"/>
        <label>1</label>
        <note>catalytic</note>
    </ligand>
</feature>
<dbReference type="NCBIfam" id="TIGR02651">
    <property type="entry name" value="RNase_Z"/>
    <property type="match status" value="1"/>
</dbReference>
<feature type="domain" description="Metallo-beta-lactamase" evidence="9">
    <location>
        <begin position="26"/>
        <end position="128"/>
    </location>
</feature>
<keyword evidence="3 8" id="KW-0540">Nuclease</keyword>
<dbReference type="Proteomes" id="UP000712157">
    <property type="component" value="Unassembled WGS sequence"/>
</dbReference>
<gene>
    <name evidence="8" type="primary">rnz</name>
    <name evidence="10" type="ORF">KTH89_14945</name>
</gene>
<dbReference type="InterPro" id="IPR013471">
    <property type="entry name" value="RNase_Z/BN"/>
</dbReference>
<comment type="catalytic activity">
    <reaction evidence="8">
        <text>Endonucleolytic cleavage of RNA, removing extra 3' nucleotides from tRNA precursor, generating 3' termini of tRNAs. A 3'-hydroxy group is left at the tRNA terminus and a 5'-phosphoryl group is left at the trailer molecule.</text>
        <dbReference type="EC" id="3.1.26.11"/>
    </reaction>
</comment>
<evidence type="ECO:0000256" key="1">
    <source>
        <dbReference type="ARBA" id="ARBA00011738"/>
    </source>
</evidence>
<dbReference type="CDD" id="cd07717">
    <property type="entry name" value="RNaseZ_ZiPD-like_MBL-fold"/>
    <property type="match status" value="1"/>
</dbReference>
<accession>A0A949K5V2</accession>
<comment type="function">
    <text evidence="8">Zinc phosphodiesterase, which displays some tRNA 3'-processing endonuclease activity. Probably involved in tRNA maturation, by removing a 3'-trailer from precursor tRNA.</text>
</comment>
<evidence type="ECO:0000256" key="8">
    <source>
        <dbReference type="HAMAP-Rule" id="MF_01818"/>
    </source>
</evidence>
<evidence type="ECO:0000256" key="7">
    <source>
        <dbReference type="ARBA" id="ARBA00022833"/>
    </source>
</evidence>